<reference evidence="1" key="2">
    <citation type="journal article" date="2015" name="Data Brief">
        <title>Shoot transcriptome of the giant reed, Arundo donax.</title>
        <authorList>
            <person name="Barrero R.A."/>
            <person name="Guerrero F.D."/>
            <person name="Moolhuijzen P."/>
            <person name="Goolsby J.A."/>
            <person name="Tidwell J."/>
            <person name="Bellgard S.E."/>
            <person name="Bellgard M.I."/>
        </authorList>
    </citation>
    <scope>NUCLEOTIDE SEQUENCE</scope>
    <source>
        <tissue evidence="1">Shoot tissue taken approximately 20 cm above the soil surface</tissue>
    </source>
</reference>
<sequence length="20" mass="2288">MLLTQIKPHVVKVNQVTLLL</sequence>
<dbReference type="AlphaFoldDB" id="A0A0A8XZZ4"/>
<accession>A0A0A8XZZ4</accession>
<name>A0A0A8XZZ4_ARUDO</name>
<dbReference type="EMBL" id="GBRH01278336">
    <property type="protein sequence ID" value="JAD19559.1"/>
    <property type="molecule type" value="Transcribed_RNA"/>
</dbReference>
<proteinExistence type="predicted"/>
<reference evidence="1" key="1">
    <citation type="submission" date="2014-09" db="EMBL/GenBank/DDBJ databases">
        <authorList>
            <person name="Magalhaes I.L.F."/>
            <person name="Oliveira U."/>
            <person name="Santos F.R."/>
            <person name="Vidigal T.H.D.A."/>
            <person name="Brescovit A.D."/>
            <person name="Santos A.J."/>
        </authorList>
    </citation>
    <scope>NUCLEOTIDE SEQUENCE</scope>
    <source>
        <tissue evidence="1">Shoot tissue taken approximately 20 cm above the soil surface</tissue>
    </source>
</reference>
<evidence type="ECO:0000313" key="1">
    <source>
        <dbReference type="EMBL" id="JAD19559.1"/>
    </source>
</evidence>
<protein>
    <submittedName>
        <fullName evidence="1">Uncharacterized protein</fullName>
    </submittedName>
</protein>
<organism evidence="1">
    <name type="scientific">Arundo donax</name>
    <name type="common">Giant reed</name>
    <name type="synonym">Donax arundinaceus</name>
    <dbReference type="NCBI Taxonomy" id="35708"/>
    <lineage>
        <taxon>Eukaryota</taxon>
        <taxon>Viridiplantae</taxon>
        <taxon>Streptophyta</taxon>
        <taxon>Embryophyta</taxon>
        <taxon>Tracheophyta</taxon>
        <taxon>Spermatophyta</taxon>
        <taxon>Magnoliopsida</taxon>
        <taxon>Liliopsida</taxon>
        <taxon>Poales</taxon>
        <taxon>Poaceae</taxon>
        <taxon>PACMAD clade</taxon>
        <taxon>Arundinoideae</taxon>
        <taxon>Arundineae</taxon>
        <taxon>Arundo</taxon>
    </lineage>
</organism>